<feature type="domain" description="Carrier" evidence="4">
    <location>
        <begin position="545"/>
        <end position="620"/>
    </location>
</feature>
<dbReference type="SUPFAM" id="SSF51735">
    <property type="entry name" value="NAD(P)-binding Rossmann-fold domains"/>
    <property type="match status" value="1"/>
</dbReference>
<dbReference type="Gene3D" id="3.40.50.12780">
    <property type="entry name" value="N-terminal domain of ligase-like"/>
    <property type="match status" value="1"/>
</dbReference>
<dbReference type="NCBIfam" id="TIGR01746">
    <property type="entry name" value="Thioester-redct"/>
    <property type="match status" value="1"/>
</dbReference>
<dbReference type="GO" id="GO:0031177">
    <property type="term" value="F:phosphopantetheine binding"/>
    <property type="evidence" value="ECO:0007669"/>
    <property type="project" value="InterPro"/>
</dbReference>
<dbReference type="InterPro" id="IPR036736">
    <property type="entry name" value="ACP-like_sf"/>
</dbReference>
<dbReference type="Proteomes" id="UP000323046">
    <property type="component" value="Chromosome"/>
</dbReference>
<accession>A0A5P2BFG2</accession>
<name>A0A5P2BFG2_STRVZ</name>
<dbReference type="InterPro" id="IPR025110">
    <property type="entry name" value="AMP-bd_C"/>
</dbReference>
<keyword evidence="6" id="KW-1185">Reference proteome</keyword>
<dbReference type="InterPro" id="IPR010071">
    <property type="entry name" value="AA_adenyl_dom"/>
</dbReference>
<dbReference type="InterPro" id="IPR009081">
    <property type="entry name" value="PP-bd_ACP"/>
</dbReference>
<dbReference type="Pfam" id="PF00501">
    <property type="entry name" value="AMP-binding"/>
    <property type="match status" value="1"/>
</dbReference>
<evidence type="ECO:0000256" key="2">
    <source>
        <dbReference type="ARBA" id="ARBA00022553"/>
    </source>
</evidence>
<dbReference type="OrthoDB" id="2472181at2"/>
<dbReference type="InterPro" id="IPR000873">
    <property type="entry name" value="AMP-dep_synth/lig_dom"/>
</dbReference>
<dbReference type="Pfam" id="PF00550">
    <property type="entry name" value="PP-binding"/>
    <property type="match status" value="1"/>
</dbReference>
<dbReference type="Gene3D" id="3.30.300.30">
    <property type="match status" value="1"/>
</dbReference>
<evidence type="ECO:0000313" key="6">
    <source>
        <dbReference type="Proteomes" id="UP000323046"/>
    </source>
</evidence>
<proteinExistence type="predicted"/>
<dbReference type="NCBIfam" id="TIGR01733">
    <property type="entry name" value="AA-adenyl-dom"/>
    <property type="match status" value="1"/>
</dbReference>
<dbReference type="AlphaFoldDB" id="A0A5P2BFG2"/>
<protein>
    <submittedName>
        <fullName evidence="5">Amino acid adenylation protein</fullName>
    </submittedName>
</protein>
<evidence type="ECO:0000256" key="1">
    <source>
        <dbReference type="ARBA" id="ARBA00022450"/>
    </source>
</evidence>
<gene>
    <name evidence="5" type="ORF">DEJ47_24975</name>
</gene>
<dbReference type="SUPFAM" id="SSF56801">
    <property type="entry name" value="Acetyl-CoA synthetase-like"/>
    <property type="match status" value="1"/>
</dbReference>
<dbReference type="Pfam" id="PF07993">
    <property type="entry name" value="NAD_binding_4"/>
    <property type="match status" value="1"/>
</dbReference>
<dbReference type="InterPro" id="IPR036291">
    <property type="entry name" value="NAD(P)-bd_dom_sf"/>
</dbReference>
<dbReference type="GO" id="GO:0017000">
    <property type="term" value="P:antibiotic biosynthetic process"/>
    <property type="evidence" value="ECO:0007669"/>
    <property type="project" value="UniProtKB-ARBA"/>
</dbReference>
<dbReference type="RefSeq" id="WP_150171813.1">
    <property type="nucleotide sequence ID" value="NZ_CP029193.1"/>
</dbReference>
<dbReference type="Gene3D" id="3.40.50.720">
    <property type="entry name" value="NAD(P)-binding Rossmann-like Domain"/>
    <property type="match status" value="1"/>
</dbReference>
<dbReference type="Gene3D" id="1.10.1200.10">
    <property type="entry name" value="ACP-like"/>
    <property type="match status" value="1"/>
</dbReference>
<dbReference type="PANTHER" id="PTHR44845">
    <property type="entry name" value="CARRIER DOMAIN-CONTAINING PROTEIN"/>
    <property type="match status" value="1"/>
</dbReference>
<dbReference type="CDD" id="cd05930">
    <property type="entry name" value="A_NRPS"/>
    <property type="match status" value="1"/>
</dbReference>
<dbReference type="SMART" id="SM00823">
    <property type="entry name" value="PKS_PP"/>
    <property type="match status" value="1"/>
</dbReference>
<dbReference type="Pfam" id="PF13193">
    <property type="entry name" value="AMP-binding_C"/>
    <property type="match status" value="1"/>
</dbReference>
<sequence>MSEAYRIRSQSGVAGQSFDHPDHHTVLQLFETRVALTPEAPAATHGAVTLSYRELDERANAVAHVLHEHGVGRGDFVPLVVDGGLELLLSMVASMKLAAAFVPVDDTSPVERVVRMIATLDAKVVLRSQRAPEPPVDVPVLTVHPLDLAPRAEPPSVPAATLDDVVYGFYTSGSTGLPKCTVNVHRGLRNRFAYMSRRLSSRADEVVLQNSRHQFDSSLWQMLWPLTTGSQVVIPERSGILDLEATVDVIHRHAVTTTDFVPSIFNTLVELLHAEPDLIRRLSSLRRLLIGGEEMTADAVRAFRSYLPDVSIINTYGPTEASIGSVFHVVCDTDRDPVPIGTPIDNTYAVIVDDLMRPVPGGETGEICIGGECLGLGYVRDPGKTARVFVPNPFPEIPGDRLYRTGDLGYRRPDGLLQFVGRRDHQVKIGGVRIELSEVEAGLLRHPQVREAKVIVHGEGDLRALVAFVTVRSPETGPTELREHARAQLPPALVPRRHVVLQSMPLTPNGKADRKELQRLAAESPAQPAAEAGPGQHDGEHGPGTPEQSTAAEIRAIWQDFLPVKNVDPGADFFDLGGDSLGAQRLAVALTERFGIRVSVRDVFERPTAPQLAALLAGGAQSPRADAPEEQAAREGLALLAPDTVLPEDIVALGTPCGPSEPREVLLTGATGFVGGQLLHDLLERTTADVHCLVRAENPETARHRVVANLREYRLWDDAYEDRIKAVPGDLRLPRLGLTEAEFTDLARHADTIVHNGAMVHLARGYQAHRGANVAGTLEILRLTSAHRRKQLHFISTLGVFPHGEYGTRLIPEGPVHDDLVPDDGYSQSKWVAERLLAEAADRGLDITVHRFGEVTPHSTTGVPSRRGLHDLLVKAWLQTGMSFASPIATDYTPVDWVSALVVAAVRRGERGWLHAVQPHAVGFDALMAVFQREFGLTEVPYSVFHEQLRRSSAEAPDDHDLVRVLALLPSPADDEAHVKESLAELFRQDPAEVARERAGELAAASGMTWPPVGEELFRRYAAYYRSVGW</sequence>
<dbReference type="PANTHER" id="PTHR44845:SF6">
    <property type="entry name" value="BETA-ALANINE-ACTIVATING ENZYME"/>
    <property type="match status" value="1"/>
</dbReference>
<evidence type="ECO:0000259" key="4">
    <source>
        <dbReference type="PROSITE" id="PS50075"/>
    </source>
</evidence>
<dbReference type="InterPro" id="IPR020806">
    <property type="entry name" value="PKS_PP-bd"/>
</dbReference>
<evidence type="ECO:0000313" key="5">
    <source>
        <dbReference type="EMBL" id="QES29252.1"/>
    </source>
</evidence>
<keyword evidence="2" id="KW-0597">Phosphoprotein</keyword>
<feature type="compositionally biased region" description="Low complexity" evidence="3">
    <location>
        <begin position="521"/>
        <end position="535"/>
    </location>
</feature>
<dbReference type="PROSITE" id="PS50075">
    <property type="entry name" value="CARRIER"/>
    <property type="match status" value="1"/>
</dbReference>
<reference evidence="5 6" key="1">
    <citation type="submission" date="2018-05" db="EMBL/GenBank/DDBJ databases">
        <title>Streptomyces venezuelae.</title>
        <authorList>
            <person name="Kim W."/>
            <person name="Lee N."/>
            <person name="Cho B.-K."/>
        </authorList>
    </citation>
    <scope>NUCLEOTIDE SEQUENCE [LARGE SCALE GENOMIC DNA]</scope>
    <source>
        <strain evidence="5 6">ATCC 14583</strain>
    </source>
</reference>
<keyword evidence="1" id="KW-0596">Phosphopantetheine</keyword>
<dbReference type="InterPro" id="IPR013120">
    <property type="entry name" value="FAR_NAD-bd"/>
</dbReference>
<dbReference type="CDD" id="cd05235">
    <property type="entry name" value="SDR_e1"/>
    <property type="match status" value="1"/>
</dbReference>
<dbReference type="EMBL" id="CP029193">
    <property type="protein sequence ID" value="QES29252.1"/>
    <property type="molecule type" value="Genomic_DNA"/>
</dbReference>
<evidence type="ECO:0000256" key="3">
    <source>
        <dbReference type="SAM" id="MobiDB-lite"/>
    </source>
</evidence>
<dbReference type="InterPro" id="IPR045851">
    <property type="entry name" value="AMP-bd_C_sf"/>
</dbReference>
<dbReference type="InterPro" id="IPR010080">
    <property type="entry name" value="Thioester_reductase-like_dom"/>
</dbReference>
<dbReference type="InterPro" id="IPR042099">
    <property type="entry name" value="ANL_N_sf"/>
</dbReference>
<organism evidence="5 6">
    <name type="scientific">Streptomyces venezuelae</name>
    <dbReference type="NCBI Taxonomy" id="54571"/>
    <lineage>
        <taxon>Bacteria</taxon>
        <taxon>Bacillati</taxon>
        <taxon>Actinomycetota</taxon>
        <taxon>Actinomycetes</taxon>
        <taxon>Kitasatosporales</taxon>
        <taxon>Streptomycetaceae</taxon>
        <taxon>Streptomyces</taxon>
    </lineage>
</organism>
<dbReference type="SUPFAM" id="SSF47336">
    <property type="entry name" value="ACP-like"/>
    <property type="match status" value="1"/>
</dbReference>
<feature type="region of interest" description="Disordered" evidence="3">
    <location>
        <begin position="520"/>
        <end position="549"/>
    </location>
</feature>